<proteinExistence type="predicted"/>
<evidence type="ECO:0000256" key="2">
    <source>
        <dbReference type="ARBA" id="ARBA00022741"/>
    </source>
</evidence>
<dbReference type="InterPro" id="IPR050095">
    <property type="entry name" value="ECF_ABC_transporter_ATP-bd"/>
</dbReference>
<dbReference type="EMBL" id="AP010656">
    <property type="protein sequence ID" value="BAG83923.1"/>
    <property type="molecule type" value="Genomic_DNA"/>
</dbReference>
<dbReference type="GO" id="GO:0042626">
    <property type="term" value="F:ATPase-coupled transmembrane transporter activity"/>
    <property type="evidence" value="ECO:0007669"/>
    <property type="project" value="TreeGrafter"/>
</dbReference>
<keyword evidence="1" id="KW-0813">Transport</keyword>
<dbReference type="InterPro" id="IPR003593">
    <property type="entry name" value="AAA+_ATPase"/>
</dbReference>
<dbReference type="Pfam" id="PF00005">
    <property type="entry name" value="ABC_tran"/>
    <property type="match status" value="2"/>
</dbReference>
<dbReference type="eggNOG" id="COG1119">
    <property type="taxonomic scope" value="Bacteria"/>
</dbReference>
<evidence type="ECO:0000313" key="6">
    <source>
        <dbReference type="Proteomes" id="UP000000723"/>
    </source>
</evidence>
<dbReference type="KEGG" id="aps:CFPG_660"/>
<dbReference type="PANTHER" id="PTHR43553:SF3">
    <property type="entry name" value="ABC TRANSPORTER ATP-BINDING PROTEIN MODF"/>
    <property type="match status" value="1"/>
</dbReference>
<protein>
    <submittedName>
        <fullName evidence="5">ABC-type molybdenum transporter ATP-binding protein ModF</fullName>
    </submittedName>
</protein>
<evidence type="ECO:0000256" key="1">
    <source>
        <dbReference type="ARBA" id="ARBA00022448"/>
    </source>
</evidence>
<dbReference type="SUPFAM" id="SSF52540">
    <property type="entry name" value="P-loop containing nucleoside triphosphate hydrolases"/>
    <property type="match status" value="2"/>
</dbReference>
<keyword evidence="2" id="KW-0547">Nucleotide-binding</keyword>
<dbReference type="PROSITE" id="PS50893">
    <property type="entry name" value="ABC_TRANSPORTER_2"/>
    <property type="match status" value="2"/>
</dbReference>
<dbReference type="Gene3D" id="3.40.50.300">
    <property type="entry name" value="P-loop containing nucleotide triphosphate hydrolases"/>
    <property type="match status" value="2"/>
</dbReference>
<dbReference type="HOGENOM" id="CLU_000604_45_0_10"/>
<sequence>MDNYQSYGRNNHSISKKHFLTLRKVVPCIHNKLPFLRSLFWKINKGETWSIIGKNGSGKTLLAKIAAGKYSLAGGEITYCFSEKPEKAIKIISVQSVYSLADFCKSYYQQRFNHTETDHSPLVTDLFCFEQIKQIFDIEKLMSNKLIHLSSGELWKLLIAGVLLEHPSMIIFDNPFVGLDINGRRQLNEIFYLLYKKGIQLIFLTPSCNDIPSLTSHILEINKSSASTFKTSKWKPQKIKNKEILSVDWHLFPPSIFNNSKVIVKMENIDIVYKKKTILQNINWEIKRNEKWALLGVNGSGKSTLISYICADNPASYNKKLILFDRKRGTGESIWDIKKRIGFTSPEMHLYYRNSITCRQVIESGFFDSVGLWHRRTEQQTILTDYLFDLFRIDFLKNCSFLRISSGEQRLILFARALVKNPELLILDEPFHGLDDENKHRCLQIIEAYNKQPNKSLIFITHQPEEIPPSINLFFHL</sequence>
<dbReference type="STRING" id="511995.CFPG_660"/>
<gene>
    <name evidence="5" type="ordered locus">CFPG_660</name>
</gene>
<keyword evidence="3 5" id="KW-0067">ATP-binding</keyword>
<dbReference type="PROSITE" id="PS00211">
    <property type="entry name" value="ABC_TRANSPORTER_1"/>
    <property type="match status" value="1"/>
</dbReference>
<dbReference type="CDD" id="cd00267">
    <property type="entry name" value="ABC_ATPase"/>
    <property type="match status" value="1"/>
</dbReference>
<name>B6YRV1_AZOPC</name>
<evidence type="ECO:0000256" key="3">
    <source>
        <dbReference type="ARBA" id="ARBA00022840"/>
    </source>
</evidence>
<reference evidence="6" key="1">
    <citation type="journal article" date="2008" name="Science">
        <title>Genome of an endosymbiont coupling N2 fixation to cellulolysis within RT protist cells in termite gut.</title>
        <authorList>
            <person name="Hongoh Y."/>
            <person name="Sharma V.K."/>
            <person name="Prakash T."/>
            <person name="Noda S."/>
            <person name="Toh H."/>
            <person name="Taylor T.D."/>
            <person name="Kudo T."/>
            <person name="Sakaki Y."/>
            <person name="Toyoda A."/>
            <person name="Hattori M."/>
            <person name="Ohkuma M."/>
        </authorList>
    </citation>
    <scope>NUCLEOTIDE SEQUENCE [LARGE SCALE GENOMIC DNA]</scope>
</reference>
<keyword evidence="6" id="KW-1185">Reference proteome</keyword>
<dbReference type="Proteomes" id="UP000000723">
    <property type="component" value="Chromosome"/>
</dbReference>
<evidence type="ECO:0000313" key="5">
    <source>
        <dbReference type="EMBL" id="BAG83923.1"/>
    </source>
</evidence>
<dbReference type="InterPro" id="IPR017871">
    <property type="entry name" value="ABC_transporter-like_CS"/>
</dbReference>
<feature type="domain" description="ABC transporter" evidence="4">
    <location>
        <begin position="20"/>
        <end position="248"/>
    </location>
</feature>
<feature type="domain" description="ABC transporter" evidence="4">
    <location>
        <begin position="264"/>
        <end position="477"/>
    </location>
</feature>
<dbReference type="SMART" id="SM00382">
    <property type="entry name" value="AAA"/>
    <property type="match status" value="2"/>
</dbReference>
<dbReference type="InterPro" id="IPR003439">
    <property type="entry name" value="ABC_transporter-like_ATP-bd"/>
</dbReference>
<dbReference type="AlphaFoldDB" id="B6YRV1"/>
<dbReference type="PANTHER" id="PTHR43553">
    <property type="entry name" value="HEAVY METAL TRANSPORTER"/>
    <property type="match status" value="1"/>
</dbReference>
<dbReference type="GO" id="GO:0016887">
    <property type="term" value="F:ATP hydrolysis activity"/>
    <property type="evidence" value="ECO:0007669"/>
    <property type="project" value="InterPro"/>
</dbReference>
<dbReference type="InterPro" id="IPR027417">
    <property type="entry name" value="P-loop_NTPase"/>
</dbReference>
<accession>B6YRV1</accession>
<dbReference type="GO" id="GO:0005524">
    <property type="term" value="F:ATP binding"/>
    <property type="evidence" value="ECO:0007669"/>
    <property type="project" value="UniProtKB-KW"/>
</dbReference>
<dbReference type="GO" id="GO:0043190">
    <property type="term" value="C:ATP-binding cassette (ABC) transporter complex"/>
    <property type="evidence" value="ECO:0007669"/>
    <property type="project" value="TreeGrafter"/>
</dbReference>
<evidence type="ECO:0000259" key="4">
    <source>
        <dbReference type="PROSITE" id="PS50893"/>
    </source>
</evidence>
<organism evidence="5 6">
    <name type="scientific">Azobacteroides pseudotrichonymphae genomovar. CFP2</name>
    <dbReference type="NCBI Taxonomy" id="511995"/>
    <lineage>
        <taxon>Bacteria</taxon>
        <taxon>Pseudomonadati</taxon>
        <taxon>Bacteroidota</taxon>
        <taxon>Bacteroidia</taxon>
        <taxon>Bacteroidales</taxon>
        <taxon>Candidatus Azobacteroides</taxon>
    </lineage>
</organism>